<dbReference type="Pfam" id="PF01494">
    <property type="entry name" value="FAD_binding_3"/>
    <property type="match status" value="1"/>
</dbReference>
<keyword evidence="3" id="KW-0614">Plasmid</keyword>
<dbReference type="Proteomes" id="UP000008703">
    <property type="component" value="Plasmid pSTRVI01"/>
</dbReference>
<geneLocation type="plasmid" evidence="3 4">
    <name>pSTRVI01</name>
</geneLocation>
<dbReference type="PANTHER" id="PTHR43422:SF3">
    <property type="entry name" value="THIAMINE THIAZOLE SYNTHASE"/>
    <property type="match status" value="1"/>
</dbReference>
<dbReference type="HOGENOM" id="CLU_028028_2_1_11"/>
<name>G2PH16_STRV4</name>
<dbReference type="InterPro" id="IPR002938">
    <property type="entry name" value="FAD-bd"/>
</dbReference>
<dbReference type="RefSeq" id="WP_014043525.1">
    <property type="nucleotide sequence ID" value="NC_015951.1"/>
</dbReference>
<keyword evidence="4" id="KW-1185">Reference proteome</keyword>
<dbReference type="InterPro" id="IPR036188">
    <property type="entry name" value="FAD/NAD-bd_sf"/>
</dbReference>
<dbReference type="AlphaFoldDB" id="G2PH16"/>
<evidence type="ECO:0000313" key="3">
    <source>
        <dbReference type="EMBL" id="AEM88590.1"/>
    </source>
</evidence>
<accession>G2PH16</accession>
<evidence type="ECO:0000313" key="4">
    <source>
        <dbReference type="Proteomes" id="UP000008703"/>
    </source>
</evidence>
<feature type="domain" description="FAD-binding" evidence="2">
    <location>
        <begin position="16"/>
        <end position="349"/>
    </location>
</feature>
<evidence type="ECO:0000259" key="2">
    <source>
        <dbReference type="Pfam" id="PF01494"/>
    </source>
</evidence>
<keyword evidence="1" id="KW-0732">Signal</keyword>
<gene>
    <name evidence="3" type="ORF">Strvi_9317</name>
</gene>
<organism evidence="3 4">
    <name type="scientific">Streptomyces violaceusniger (strain Tu 4113)</name>
    <dbReference type="NCBI Taxonomy" id="653045"/>
    <lineage>
        <taxon>Bacteria</taxon>
        <taxon>Bacillati</taxon>
        <taxon>Actinomycetota</taxon>
        <taxon>Actinomycetes</taxon>
        <taxon>Kitasatosporales</taxon>
        <taxon>Streptomycetaceae</taxon>
        <taxon>Streptomyces</taxon>
        <taxon>Streptomyces violaceusniger group</taxon>
    </lineage>
</organism>
<proteinExistence type="predicted"/>
<protein>
    <submittedName>
        <fullName evidence="3">FAD-dependent pyridine nucleotide-disulfide oxidoreductase</fullName>
    </submittedName>
</protein>
<dbReference type="Gene3D" id="3.50.50.60">
    <property type="entry name" value="FAD/NAD(P)-binding domain"/>
    <property type="match status" value="1"/>
</dbReference>
<dbReference type="PANTHER" id="PTHR43422">
    <property type="entry name" value="THIAMINE THIAZOLE SYNTHASE"/>
    <property type="match status" value="1"/>
</dbReference>
<dbReference type="GO" id="GO:0071949">
    <property type="term" value="F:FAD binding"/>
    <property type="evidence" value="ECO:0007669"/>
    <property type="project" value="InterPro"/>
</dbReference>
<dbReference type="EMBL" id="CP002995">
    <property type="protein sequence ID" value="AEM88590.1"/>
    <property type="molecule type" value="Genomic_DNA"/>
</dbReference>
<feature type="chain" id="PRO_5039131713" evidence="1">
    <location>
        <begin position="36"/>
        <end position="470"/>
    </location>
</feature>
<dbReference type="SUPFAM" id="SSF51905">
    <property type="entry name" value="FAD/NAD(P)-binding domain"/>
    <property type="match status" value="1"/>
</dbReference>
<sequence length="470" mass="51116">MAPPINSTVPTPRRAVVLGASLTGMLAATVLADHADEVIVVDRDNLPNGPVRRPGLPQARHVHMLWSGGARAIEALVPGLEERWLAAGARRVHMPADLVALTAHGWTRRSPHTQYQIACTRDLLDAVAREHTLDRPGITVRTRTHADGLIGDQHQVRGVRLRHLETGAVTDLEACLVVDATGRGSRAPQWLSQLHLPPVREEIVDPGLVYATRVFRAPAGGENFPVVTFQADPSDGTPGRMATLAPIEGARWLVTLAGTRGAEPTARPEEFEPFARQLRHPLVADLIANAEPLTDVHITRACSNRRRFYEQMRSWPSGFIVLGDAVAAYNPVYGQGMSVAAQGATTLRHMIGKHGLQTTKLARHVQPAIGRLVQGPWNVTTGQDSQYPGAVGKQRPVAARLVHAYVVRLMRTANGRKAVTRALYDVMSLSAPSRRLFHPSVVLQVLLGPGQPPLTEPPLSPTERAYFSRP</sequence>
<dbReference type="KEGG" id="svl:Strvi_9317"/>
<reference evidence="3" key="1">
    <citation type="submission" date="2011-08" db="EMBL/GenBank/DDBJ databases">
        <title>Complete sequence of plasmid 1 of Streptomyces violaceusniger Tu 4113.</title>
        <authorList>
            <consortium name="US DOE Joint Genome Institute"/>
            <person name="Lucas S."/>
            <person name="Han J."/>
            <person name="Lapidus A."/>
            <person name="Cheng J.-F."/>
            <person name="Goodwin L."/>
            <person name="Pitluck S."/>
            <person name="Peters L."/>
            <person name="Ivanova N."/>
            <person name="Daligault H."/>
            <person name="Detter J.C."/>
            <person name="Han C."/>
            <person name="Tapia R."/>
            <person name="Land M."/>
            <person name="Hauser L."/>
            <person name="Kyrpides N."/>
            <person name="Ivanova N."/>
            <person name="Pagani I."/>
            <person name="Hagen A."/>
            <person name="Katz L."/>
            <person name="Fiedler H.-P."/>
            <person name="Keasling J."/>
            <person name="Fortman J."/>
            <person name="Woyke T."/>
        </authorList>
    </citation>
    <scope>NUCLEOTIDE SEQUENCE [LARGE SCALE GENOMIC DNA]</scope>
    <source>
        <strain evidence="3">Tu 4113</strain>
        <plasmid evidence="3">pSTRVI01</plasmid>
    </source>
</reference>
<feature type="signal peptide" evidence="1">
    <location>
        <begin position="1"/>
        <end position="35"/>
    </location>
</feature>
<evidence type="ECO:0000256" key="1">
    <source>
        <dbReference type="SAM" id="SignalP"/>
    </source>
</evidence>